<evidence type="ECO:0000256" key="1">
    <source>
        <dbReference type="SAM" id="MobiDB-lite"/>
    </source>
</evidence>
<organism evidence="2 3">
    <name type="scientific">Rhodococcus jostii</name>
    <dbReference type="NCBI Taxonomy" id="132919"/>
    <lineage>
        <taxon>Bacteria</taxon>
        <taxon>Bacillati</taxon>
        <taxon>Actinomycetota</taxon>
        <taxon>Actinomycetes</taxon>
        <taxon>Mycobacteriales</taxon>
        <taxon>Nocardiaceae</taxon>
        <taxon>Rhodococcus</taxon>
    </lineage>
</organism>
<evidence type="ECO:0000313" key="3">
    <source>
        <dbReference type="Proteomes" id="UP000183407"/>
    </source>
</evidence>
<dbReference type="Proteomes" id="UP000183407">
    <property type="component" value="Unassembled WGS sequence"/>
</dbReference>
<dbReference type="EMBL" id="FNTL01000004">
    <property type="protein sequence ID" value="SEE18823.1"/>
    <property type="molecule type" value="Genomic_DNA"/>
</dbReference>
<feature type="region of interest" description="Disordered" evidence="1">
    <location>
        <begin position="44"/>
        <end position="66"/>
    </location>
</feature>
<evidence type="ECO:0000313" key="2">
    <source>
        <dbReference type="EMBL" id="SEE18823.1"/>
    </source>
</evidence>
<gene>
    <name evidence="2" type="ORF">SAMN04490220_6933</name>
</gene>
<reference evidence="3" key="1">
    <citation type="submission" date="2016-10" db="EMBL/GenBank/DDBJ databases">
        <authorList>
            <person name="Varghese N."/>
        </authorList>
    </citation>
    <scope>NUCLEOTIDE SEQUENCE [LARGE SCALE GENOMIC DNA]</scope>
    <source>
        <strain evidence="3">DSM 44719</strain>
    </source>
</reference>
<protein>
    <submittedName>
        <fullName evidence="2">Uncharacterized protein</fullName>
    </submittedName>
</protein>
<dbReference type="AlphaFoldDB" id="A0A1H5GSV3"/>
<proteinExistence type="predicted"/>
<accession>A0A1H5GSV3</accession>
<sequence>MAGRAFFVAPAYLAANRTPHPMAPINAKLINRYSITAAVASSVPSPPATNATIRAPSTTPMPPGISGMLDAAMPAT</sequence>
<name>A0A1H5GSV3_RHOJO</name>